<dbReference type="RefSeq" id="WP_144257063.1">
    <property type="nucleotide sequence ID" value="NZ_VJZT01000013.1"/>
</dbReference>
<dbReference type="OrthoDB" id="1041391at2"/>
<feature type="chain" id="PRO_5022240908" description="Protein SirB1 N-terminal domain-containing protein" evidence="1">
    <location>
        <begin position="21"/>
        <end position="347"/>
    </location>
</feature>
<feature type="signal peptide" evidence="1">
    <location>
        <begin position="1"/>
        <end position="20"/>
    </location>
</feature>
<comment type="caution">
    <text evidence="2">The sequence shown here is derived from an EMBL/GenBank/DDBJ whole genome shotgun (WGS) entry which is preliminary data.</text>
</comment>
<name>A0A553DXR9_9FLAO</name>
<proteinExistence type="predicted"/>
<accession>A0A553DXR9</accession>
<evidence type="ECO:0008006" key="4">
    <source>
        <dbReference type="Google" id="ProtNLM"/>
    </source>
</evidence>
<dbReference type="EMBL" id="VJZT01000013">
    <property type="protein sequence ID" value="TRX37571.1"/>
    <property type="molecule type" value="Genomic_DNA"/>
</dbReference>
<dbReference type="AlphaFoldDB" id="A0A553DXR9"/>
<dbReference type="Proteomes" id="UP000316371">
    <property type="component" value="Unassembled WGS sequence"/>
</dbReference>
<reference evidence="2 3" key="1">
    <citation type="submission" date="2019-07" db="EMBL/GenBank/DDBJ databases">
        <title>Novel species of Flavobacterium.</title>
        <authorList>
            <person name="Liu Q."/>
            <person name="Xin Y.-H."/>
        </authorList>
    </citation>
    <scope>NUCLEOTIDE SEQUENCE [LARGE SCALE GENOMIC DNA]</scope>
    <source>
        <strain evidence="2 3">LB1R34</strain>
    </source>
</reference>
<gene>
    <name evidence="2" type="ORF">FNW21_12365</name>
</gene>
<evidence type="ECO:0000256" key="1">
    <source>
        <dbReference type="SAM" id="SignalP"/>
    </source>
</evidence>
<keyword evidence="1" id="KW-0732">Signal</keyword>
<evidence type="ECO:0000313" key="2">
    <source>
        <dbReference type="EMBL" id="TRX37571.1"/>
    </source>
</evidence>
<evidence type="ECO:0000313" key="3">
    <source>
        <dbReference type="Proteomes" id="UP000316371"/>
    </source>
</evidence>
<organism evidence="2 3">
    <name type="scientific">Flavobacterium restrictum</name>
    <dbReference type="NCBI Taxonomy" id="2594428"/>
    <lineage>
        <taxon>Bacteria</taxon>
        <taxon>Pseudomonadati</taxon>
        <taxon>Bacteroidota</taxon>
        <taxon>Flavobacteriia</taxon>
        <taxon>Flavobacteriales</taxon>
        <taxon>Flavobacteriaceae</taxon>
        <taxon>Flavobacterium</taxon>
    </lineage>
</organism>
<keyword evidence="3" id="KW-1185">Reference proteome</keyword>
<protein>
    <recommendedName>
        <fullName evidence="4">Protein SirB1 N-terminal domain-containing protein</fullName>
    </recommendedName>
</protein>
<sequence length="347" mass="40533">MRKIAFTILLILFSKFCATAENQEKLFEQSYALLNTMLVDENSYSFKKAVFSVENAYLEDKLDTLNINKQIKFLTNLSNSLIKDRFLAYLEKDKPTVNKWASVYQIMCDTIPINYNDKIYKYSPFGYDFNDIFGHKTRENLFVSKLLETHKGNCHSMPYLYKILCEELGVEANLALAPNHVYIKHNSIKDGWYNTELTSGIFPIDAWIMASGYVHLDAISNGVYMKALNNRESIALVLIDLADNYNAKFPNNDGNFILKCCETAIKEYPQFASALILKAETRFKQIKKIETETIFNQQFKELEKQYAHIHEIGYRNMPENMYLEWLISLKKERNKYENKKLNTFSKK</sequence>